<dbReference type="RefSeq" id="WP_338738341.1">
    <property type="nucleotide sequence ID" value="NZ_CP146612.1"/>
</dbReference>
<proteinExistence type="predicted"/>
<feature type="transmembrane region" description="Helical" evidence="2">
    <location>
        <begin position="7"/>
        <end position="27"/>
    </location>
</feature>
<organism evidence="3 4">
    <name type="scientific">Candidatus Dehalogenimonas loeffleri</name>
    <dbReference type="NCBI Taxonomy" id="3127115"/>
    <lineage>
        <taxon>Bacteria</taxon>
        <taxon>Bacillati</taxon>
        <taxon>Chloroflexota</taxon>
        <taxon>Dehalococcoidia</taxon>
        <taxon>Dehalococcoidales</taxon>
        <taxon>Dehalococcoidaceae</taxon>
        <taxon>Dehalogenimonas</taxon>
    </lineage>
</organism>
<keyword evidence="2" id="KW-1133">Transmembrane helix</keyword>
<keyword evidence="2" id="KW-0472">Membrane</keyword>
<name>A0ABZ2J4W9_9CHLR</name>
<dbReference type="Proteomes" id="UP001375370">
    <property type="component" value="Chromosome"/>
</dbReference>
<sequence length="209" mass="23013">MKISKPLIVVLFLGIIAIGAGMLYMLWQDERDREAQLNASLDTTQALLPVVQDGVTSAEDELTAAEAKLAETQARMTAARAALDEFIAKFPTPIHPAAIQTIDYGTRLFIRAANHSLNLVEFNAEDFSTITIDKIRYQSTSFVFHVTGNIENINNFIGSLETVALIEPYLTVTIDSVQIEIYHEYDPEIAAVPSPEATIAITLMALEDN</sequence>
<evidence type="ECO:0000256" key="1">
    <source>
        <dbReference type="SAM" id="Coils"/>
    </source>
</evidence>
<evidence type="ECO:0000313" key="4">
    <source>
        <dbReference type="Proteomes" id="UP001375370"/>
    </source>
</evidence>
<gene>
    <name evidence="3" type="ORF">V8247_02210</name>
</gene>
<accession>A0ABZ2J4W9</accession>
<evidence type="ECO:0000256" key="2">
    <source>
        <dbReference type="SAM" id="Phobius"/>
    </source>
</evidence>
<protein>
    <recommendedName>
        <fullName evidence="5">Type 4a pilus biogenesis protein PilO</fullName>
    </recommendedName>
</protein>
<evidence type="ECO:0008006" key="5">
    <source>
        <dbReference type="Google" id="ProtNLM"/>
    </source>
</evidence>
<feature type="coiled-coil region" evidence="1">
    <location>
        <begin position="55"/>
        <end position="89"/>
    </location>
</feature>
<evidence type="ECO:0000313" key="3">
    <source>
        <dbReference type="EMBL" id="WWX25806.1"/>
    </source>
</evidence>
<keyword evidence="2" id="KW-0812">Transmembrane</keyword>
<dbReference type="EMBL" id="CP146612">
    <property type="protein sequence ID" value="WWX25806.1"/>
    <property type="molecule type" value="Genomic_DNA"/>
</dbReference>
<keyword evidence="4" id="KW-1185">Reference proteome</keyword>
<keyword evidence="1" id="KW-0175">Coiled coil</keyword>
<reference evidence="3 4" key="1">
    <citation type="submission" date="2024-03" db="EMBL/GenBank/DDBJ databases">
        <title>A Dehalogenimonas Isolated from Estuarine Sediments Dihaloeliminates Chlorinated Alkanes.</title>
        <authorList>
            <person name="Yang Y."/>
            <person name="Wang H."/>
        </authorList>
    </citation>
    <scope>NUCLEOTIDE SEQUENCE [LARGE SCALE GENOMIC DNA]</scope>
    <source>
        <strain evidence="3 4">W</strain>
    </source>
</reference>